<dbReference type="GO" id="GO:0015420">
    <property type="term" value="F:ABC-type vitamin B12 transporter activity"/>
    <property type="evidence" value="ECO:0007669"/>
    <property type="project" value="UniProtKB-UniRule"/>
</dbReference>
<dbReference type="HAMAP" id="MF_00028">
    <property type="entry name" value="CobQ"/>
    <property type="match status" value="1"/>
</dbReference>
<dbReference type="AlphaFoldDB" id="A0A367MB97"/>
<dbReference type="InterPro" id="IPR004459">
    <property type="entry name" value="CobQ_synth"/>
</dbReference>
<organism evidence="7 8">
    <name type="scientific">Pseudomonas aeruginosa</name>
    <dbReference type="NCBI Taxonomy" id="287"/>
    <lineage>
        <taxon>Bacteria</taxon>
        <taxon>Pseudomonadati</taxon>
        <taxon>Pseudomonadota</taxon>
        <taxon>Gammaproteobacteria</taxon>
        <taxon>Pseudomonadales</taxon>
        <taxon>Pseudomonadaceae</taxon>
        <taxon>Pseudomonas</taxon>
    </lineage>
</organism>
<dbReference type="GO" id="GO:0009236">
    <property type="term" value="P:cobalamin biosynthetic process"/>
    <property type="evidence" value="ECO:0007669"/>
    <property type="project" value="UniProtKB-UniRule"/>
</dbReference>
<dbReference type="GO" id="GO:0003824">
    <property type="term" value="F:catalytic activity"/>
    <property type="evidence" value="ECO:0007669"/>
    <property type="project" value="InterPro"/>
</dbReference>
<keyword evidence="4 5" id="KW-0315">Glutamine amidotransferase</keyword>
<dbReference type="InterPro" id="IPR027417">
    <property type="entry name" value="P-loop_NTPase"/>
</dbReference>
<evidence type="ECO:0000256" key="4">
    <source>
        <dbReference type="ARBA" id="ARBA00022962"/>
    </source>
</evidence>
<gene>
    <name evidence="5" type="primary">cobQ</name>
    <name evidence="7" type="ORF">DT376_11440</name>
</gene>
<dbReference type="PANTHER" id="PTHR21343:SF1">
    <property type="entry name" value="COBYRIC ACID SYNTHASE"/>
    <property type="match status" value="1"/>
</dbReference>
<evidence type="ECO:0000259" key="6">
    <source>
        <dbReference type="Pfam" id="PF01656"/>
    </source>
</evidence>
<dbReference type="Pfam" id="PF01656">
    <property type="entry name" value="CbiA"/>
    <property type="match status" value="1"/>
</dbReference>
<sequence length="744" mass="82319">MSDRGRTLMVQGTTSDAGKSTLVTALCRWLARRGVAVVPFKPQNMALNSAVTAAGGEIGRAQAVQAQACRLAPHTDMNPVLLKPNTDIGAQVIIHGRAVTSMDAAAYHDYKRVAMEAVLASHGRLAAAYRGVMVEGAGSPAEINLRANDIANMGFAEAVDCPVILVADIDRGGVFAHLVGTLELLGASAVRDSETDQFVRYFNRKIWSGNKYTPFDDAYWARGAIRDRHPGEFACLTLGFLLHEGISHTQTATGEDEVAVLDSLFEQFNASEKTAYRLLAHTAHGYASEAAFDAELHRILRHFEIQQGQPPQARLVGIDLLGMETATGLYRQFFDFLLGQAAVFRRYLDGKPETRKVVLHIHCGEGTGVSDDNRSLCGYFLRNANALDDFYAALSAYAWKCYGNTIRQGKARLRERENLQDRDKAPSALAGLFDELFFGNSLTSSGLRLRRFDITSGTTQALVAYYARTNVVNLCQALASRDADGNSYYRRLLESDLFSLRIGHAYYYRNYLASKFPELCFDTNLGSNFITGASGLFDSLQEYRLNRGLRHLDGYVGTDQLKELSLAIAYQGEQRLDPQQMQYVHALAESQSGFDELGEHLPGTPGWAKPALEQFFVSQCALYRSEEDRYFQFEAYRRLFAQVLNWRSYLLGADGQGVEHSNVQDEAIRMALLLNYAAADRHGRVPVASLENAQRLLVQLGSAYWEETIGAVDLAGAPHRDRELQRFEGFAAPASVVRISTRSS</sequence>
<dbReference type="Proteomes" id="UP000253594">
    <property type="component" value="Unassembled WGS sequence"/>
</dbReference>
<comment type="caution">
    <text evidence="5">Lacks conserved residue(s) required for the propagation of feature annotation.</text>
</comment>
<keyword evidence="3 5" id="KW-0169">Cobalamin biosynthesis</keyword>
<dbReference type="InterPro" id="IPR002586">
    <property type="entry name" value="CobQ/CobB/MinD/ParA_Nub-bd_dom"/>
</dbReference>
<comment type="function">
    <text evidence="5">Catalyzes amidations at positions B, D, E, and G on adenosylcobyrinic A,C-diamide. NH(2) groups are provided by glutamine, and one molecule of ATP is hydrogenolyzed for each amidation.</text>
</comment>
<feature type="domain" description="CobQ/CobB/MinD/ParA nucleotide binding" evidence="6">
    <location>
        <begin position="8"/>
        <end position="184"/>
    </location>
</feature>
<comment type="similarity">
    <text evidence="5">Belongs to the CobB/CobQ family. CobQ subfamily.</text>
</comment>
<protein>
    <recommendedName>
        <fullName evidence="2 5">Cobyric acid synthase</fullName>
    </recommendedName>
</protein>
<evidence type="ECO:0000256" key="2">
    <source>
        <dbReference type="ARBA" id="ARBA00019833"/>
    </source>
</evidence>
<dbReference type="Gene3D" id="3.40.50.300">
    <property type="entry name" value="P-loop containing nucleotide triphosphate hydrolases"/>
    <property type="match status" value="1"/>
</dbReference>
<evidence type="ECO:0000313" key="8">
    <source>
        <dbReference type="Proteomes" id="UP000253594"/>
    </source>
</evidence>
<comment type="caution">
    <text evidence="7">The sequence shown here is derived from an EMBL/GenBank/DDBJ whole genome shotgun (WGS) entry which is preliminary data.</text>
</comment>
<evidence type="ECO:0000256" key="3">
    <source>
        <dbReference type="ARBA" id="ARBA00022573"/>
    </source>
</evidence>
<evidence type="ECO:0000313" key="7">
    <source>
        <dbReference type="EMBL" id="RCI74724.1"/>
    </source>
</evidence>
<dbReference type="NCBIfam" id="NF001989">
    <property type="entry name" value="PRK00784.1"/>
    <property type="match status" value="1"/>
</dbReference>
<proteinExistence type="inferred from homology"/>
<dbReference type="EMBL" id="QORE01000308">
    <property type="protein sequence ID" value="RCI74724.1"/>
    <property type="molecule type" value="Genomic_DNA"/>
</dbReference>
<evidence type="ECO:0000256" key="1">
    <source>
        <dbReference type="ARBA" id="ARBA00004953"/>
    </source>
</evidence>
<dbReference type="UniPathway" id="UPA00148"/>
<accession>A0A367MB97</accession>
<evidence type="ECO:0000256" key="5">
    <source>
        <dbReference type="HAMAP-Rule" id="MF_00028"/>
    </source>
</evidence>
<dbReference type="PANTHER" id="PTHR21343">
    <property type="entry name" value="DETHIOBIOTIN SYNTHETASE"/>
    <property type="match status" value="1"/>
</dbReference>
<name>A0A367MB97_PSEAI</name>
<comment type="pathway">
    <text evidence="1 5">Cofactor biosynthesis; adenosylcobalamin biosynthesis.</text>
</comment>
<dbReference type="SUPFAM" id="SSF52540">
    <property type="entry name" value="P-loop containing nucleoside triphosphate hydrolases"/>
    <property type="match status" value="1"/>
</dbReference>
<reference evidence="7 8" key="1">
    <citation type="submission" date="2018-07" db="EMBL/GenBank/DDBJ databases">
        <title>Mechanisms of high-level aminoglycoside resistance among Gram-negative pathogens in Brazil.</title>
        <authorList>
            <person name="Ballaben A.S."/>
            <person name="Darini A.L.C."/>
            <person name="Doi Y."/>
        </authorList>
    </citation>
    <scope>NUCLEOTIDE SEQUENCE [LARGE SCALE GENOMIC DNA]</scope>
    <source>
        <strain evidence="7 8">B2-305</strain>
    </source>
</reference>